<feature type="transmembrane region" description="Helical" evidence="7">
    <location>
        <begin position="674"/>
        <end position="694"/>
    </location>
</feature>
<evidence type="ECO:0000256" key="4">
    <source>
        <dbReference type="ARBA" id="ARBA00022692"/>
    </source>
</evidence>
<dbReference type="AlphaFoldDB" id="A0AAW7M342"/>
<dbReference type="EMBL" id="JAUHPX010000001">
    <property type="protein sequence ID" value="MDN4486722.1"/>
    <property type="molecule type" value="Genomic_DNA"/>
</dbReference>
<feature type="transmembrane region" description="Helical" evidence="7">
    <location>
        <begin position="415"/>
        <end position="433"/>
    </location>
</feature>
<dbReference type="GO" id="GO:0005886">
    <property type="term" value="C:plasma membrane"/>
    <property type="evidence" value="ECO:0007669"/>
    <property type="project" value="UniProtKB-SubCell"/>
</dbReference>
<dbReference type="SUPFAM" id="SSF82866">
    <property type="entry name" value="Multidrug efflux transporter AcrB transmembrane domain"/>
    <property type="match status" value="2"/>
</dbReference>
<evidence type="ECO:0000313" key="9">
    <source>
        <dbReference type="EMBL" id="MDN4486722.1"/>
    </source>
</evidence>
<reference evidence="9" key="1">
    <citation type="submission" date="2023-06" db="EMBL/GenBank/DDBJ databases">
        <title>Sysu t00039.</title>
        <authorList>
            <person name="Gao L."/>
            <person name="Fang B.-Z."/>
            <person name="Li W.-J."/>
        </authorList>
    </citation>
    <scope>NUCLEOTIDE SEQUENCE</scope>
    <source>
        <strain evidence="9">SYSU T00039</strain>
    </source>
</reference>
<evidence type="ECO:0000256" key="7">
    <source>
        <dbReference type="SAM" id="Phobius"/>
    </source>
</evidence>
<dbReference type="PANTHER" id="PTHR33406">
    <property type="entry name" value="MEMBRANE PROTEIN MJ1562-RELATED"/>
    <property type="match status" value="1"/>
</dbReference>
<feature type="transmembrane region" description="Helical" evidence="7">
    <location>
        <begin position="266"/>
        <end position="286"/>
    </location>
</feature>
<comment type="similarity">
    <text evidence="2">Belongs to the resistance-nodulation-cell division (RND) (TC 2.A.6) family. MmpL subfamily.</text>
</comment>
<keyword evidence="4 7" id="KW-0812">Transmembrane</keyword>
<proteinExistence type="inferred from homology"/>
<gene>
    <name evidence="9" type="ORF">QQX10_00910</name>
</gene>
<evidence type="ECO:0000256" key="3">
    <source>
        <dbReference type="ARBA" id="ARBA00022475"/>
    </source>
</evidence>
<evidence type="ECO:0000256" key="5">
    <source>
        <dbReference type="ARBA" id="ARBA00022989"/>
    </source>
</evidence>
<feature type="transmembrane region" description="Helical" evidence="7">
    <location>
        <begin position="215"/>
        <end position="235"/>
    </location>
</feature>
<name>A0AAW7M342_9MICO</name>
<dbReference type="PROSITE" id="PS50156">
    <property type="entry name" value="SSD"/>
    <property type="match status" value="1"/>
</dbReference>
<dbReference type="RefSeq" id="WP_301144306.1">
    <property type="nucleotide sequence ID" value="NZ_JAUHPX010000001.1"/>
</dbReference>
<feature type="transmembrane region" description="Helical" evidence="7">
    <location>
        <begin position="318"/>
        <end position="336"/>
    </location>
</feature>
<feature type="transmembrane region" description="Helical" evidence="7">
    <location>
        <begin position="348"/>
        <end position="370"/>
    </location>
</feature>
<keyword evidence="5 7" id="KW-1133">Transmembrane helix</keyword>
<evidence type="ECO:0000259" key="8">
    <source>
        <dbReference type="PROSITE" id="PS50156"/>
    </source>
</evidence>
<feature type="transmembrane region" description="Helical" evidence="7">
    <location>
        <begin position="588"/>
        <end position="606"/>
    </location>
</feature>
<feature type="domain" description="SSD" evidence="8">
    <location>
        <begin position="249"/>
        <end position="369"/>
    </location>
</feature>
<evidence type="ECO:0000256" key="1">
    <source>
        <dbReference type="ARBA" id="ARBA00004651"/>
    </source>
</evidence>
<dbReference type="Gene3D" id="1.20.1640.10">
    <property type="entry name" value="Multidrug efflux transporter AcrB transmembrane domain"/>
    <property type="match status" value="2"/>
</dbReference>
<keyword evidence="10" id="KW-1185">Reference proteome</keyword>
<dbReference type="Proteomes" id="UP001172737">
    <property type="component" value="Unassembled WGS sequence"/>
</dbReference>
<dbReference type="InterPro" id="IPR050545">
    <property type="entry name" value="Mycobact_MmpL"/>
</dbReference>
<feature type="transmembrane region" description="Helical" evidence="7">
    <location>
        <begin position="242"/>
        <end position="260"/>
    </location>
</feature>
<evidence type="ECO:0000313" key="10">
    <source>
        <dbReference type="Proteomes" id="UP001172737"/>
    </source>
</evidence>
<organism evidence="9 10">
    <name type="scientific">Demequina lignilytica</name>
    <dbReference type="NCBI Taxonomy" id="3051663"/>
    <lineage>
        <taxon>Bacteria</taxon>
        <taxon>Bacillati</taxon>
        <taxon>Actinomycetota</taxon>
        <taxon>Actinomycetes</taxon>
        <taxon>Micrococcales</taxon>
        <taxon>Demequinaceae</taxon>
        <taxon>Demequina</taxon>
    </lineage>
</organism>
<evidence type="ECO:0000256" key="2">
    <source>
        <dbReference type="ARBA" id="ARBA00010157"/>
    </source>
</evidence>
<dbReference type="Pfam" id="PF03176">
    <property type="entry name" value="MMPL"/>
    <property type="match status" value="2"/>
</dbReference>
<keyword evidence="6 7" id="KW-0472">Membrane</keyword>
<dbReference type="PANTHER" id="PTHR33406:SF11">
    <property type="entry name" value="MEMBRANE PROTEIN SCO6666-RELATED"/>
    <property type="match status" value="1"/>
</dbReference>
<sequence>MSPLVRLARVIARAPRTVVVLAVLGTLGLYALATVGVTGEGLFQRVTTGPPLVTGSDSWEVYEARIRTQDPETGPRLAIYVTGVDVDDAVVAQETAEAVDEIAALPRVATVASPFGLGVGPAYVPDPDAAQVDPVAQMAALIDADRTGYLIDVTFESFGDDDPLETHLEIADLVAGHVDAMTAAHPDAVSRAFSNPLVFDDFTAQLEQDLITGEIVALPAALIVMVFVFGGFLAAATPLTGAVASIAGGLAVLYGFSYLLDLDQSAVNVVTVLGIGLSIDYGLLLVSRFREELHRAGTDPREARAEALERTLATAGRTVLFSGLIVAVSVGGMIFFSPEMMRGFGGAAIGVVTTAMIAALTIVPAVLYLLAPRIVGAGLLARVPGLRRIIRTTSNVDREHGAFSRLAGWVQRRPWLVVAATTALLLVLASPVLQLNLRSSDIEALPVGNERRDYIDAFTVGFPDLAEPAVTVHSLASPAELAPYLDAVADVEGVTAVLEPEVAGGETFVGVRLAAADSSGSEATAVVRDIRQVPTDVEVHVGGVAATQLDFTDAIREGALIAGTVVVIATFVLLFLMTGSLLVPLKTLLINSLSLLATLGVVTWIFGEGHLEATLGFTSTGGVETYVAVIIVAFGFGLAMDYEVFLLSRVKEYVDAGESNDAAVRKGLQRSGRIITSAATVIVLVFLGFALGDLLMIKEVGVGLAFAVLLDATVVRMLLVPATMTLLGDWNWWAPAPLRRLHRRLNLQH</sequence>
<evidence type="ECO:0000256" key="6">
    <source>
        <dbReference type="ARBA" id="ARBA00023136"/>
    </source>
</evidence>
<comment type="subcellular location">
    <subcellularLocation>
        <location evidence="1">Cell membrane</location>
        <topology evidence="1">Multi-pass membrane protein</topology>
    </subcellularLocation>
</comment>
<protein>
    <submittedName>
        <fullName evidence="9">MMPL family transporter</fullName>
    </submittedName>
</protein>
<dbReference type="InterPro" id="IPR000731">
    <property type="entry name" value="SSD"/>
</dbReference>
<accession>A0AAW7M342</accession>
<feature type="transmembrane region" description="Helical" evidence="7">
    <location>
        <begin position="626"/>
        <end position="647"/>
    </location>
</feature>
<comment type="caution">
    <text evidence="9">The sequence shown here is derived from an EMBL/GenBank/DDBJ whole genome shotgun (WGS) entry which is preliminary data.</text>
</comment>
<feature type="transmembrane region" description="Helical" evidence="7">
    <location>
        <begin position="558"/>
        <end position="576"/>
    </location>
</feature>
<keyword evidence="3" id="KW-1003">Cell membrane</keyword>
<dbReference type="InterPro" id="IPR004869">
    <property type="entry name" value="MMPL_dom"/>
</dbReference>